<accession>X0YYX1</accession>
<dbReference type="Pfam" id="PF03099">
    <property type="entry name" value="BPL_LplA_LipB"/>
    <property type="match status" value="1"/>
</dbReference>
<protein>
    <recommendedName>
        <fullName evidence="2">BPL/LPL catalytic domain-containing protein</fullName>
    </recommendedName>
</protein>
<dbReference type="GO" id="GO:0004077">
    <property type="term" value="F:biotin--[biotin carboxyl-carrier protein] ligase activity"/>
    <property type="evidence" value="ECO:0007669"/>
    <property type="project" value="InterPro"/>
</dbReference>
<dbReference type="Pfam" id="PF02237">
    <property type="entry name" value="BPL_C"/>
    <property type="match status" value="1"/>
</dbReference>
<dbReference type="Gene3D" id="3.30.930.10">
    <property type="entry name" value="Bira Bifunctional Protein, Domain 2"/>
    <property type="match status" value="1"/>
</dbReference>
<dbReference type="InterPro" id="IPR004408">
    <property type="entry name" value="Biotin_CoA_COase_ligase"/>
</dbReference>
<evidence type="ECO:0000313" key="3">
    <source>
        <dbReference type="EMBL" id="GAG61755.1"/>
    </source>
</evidence>
<sequence>DEAFRVAEEKGLNGTIILAETQTSGRGRGSKTWLSPYGGLWFSIILKPKISPLIISIITLLSGLAVAETIKESLNLDAKMKWPNDVLIDNLKVAGILCESEIFKNKIKKLVIGIGVNLNIDKEDIEGLDIEATSCKIESGNEVNREKFLAHFLQKFENYYSKMIFPSELESIVNKIRKIIIPIGYYVEIKVEDKKLSGYAFDIDDSGSLLVRIDNQIKAFTSSNIEYIRIIK</sequence>
<dbReference type="CDD" id="cd16442">
    <property type="entry name" value="BPL"/>
    <property type="match status" value="1"/>
</dbReference>
<dbReference type="InterPro" id="IPR045864">
    <property type="entry name" value="aa-tRNA-synth_II/BPL/LPL"/>
</dbReference>
<name>X0YYX1_9ZZZZ</name>
<gene>
    <name evidence="3" type="ORF">S01H4_04121</name>
</gene>
<dbReference type="PROSITE" id="PS51733">
    <property type="entry name" value="BPL_LPL_CATALYTIC"/>
    <property type="match status" value="1"/>
</dbReference>
<feature type="non-terminal residue" evidence="3">
    <location>
        <position position="1"/>
    </location>
</feature>
<dbReference type="SUPFAM" id="SSF55681">
    <property type="entry name" value="Class II aaRS and biotin synthetases"/>
    <property type="match status" value="1"/>
</dbReference>
<reference evidence="3" key="1">
    <citation type="journal article" date="2014" name="Front. Microbiol.">
        <title>High frequency of phylogenetically diverse reductive dehalogenase-homologous genes in deep subseafloor sedimentary metagenomes.</title>
        <authorList>
            <person name="Kawai M."/>
            <person name="Futagami T."/>
            <person name="Toyoda A."/>
            <person name="Takaki Y."/>
            <person name="Nishi S."/>
            <person name="Hori S."/>
            <person name="Arai W."/>
            <person name="Tsubouchi T."/>
            <person name="Morono Y."/>
            <person name="Uchiyama I."/>
            <person name="Ito T."/>
            <person name="Fujiyama A."/>
            <person name="Inagaki F."/>
            <person name="Takami H."/>
        </authorList>
    </citation>
    <scope>NUCLEOTIDE SEQUENCE</scope>
    <source>
        <strain evidence="3">Expedition CK06-06</strain>
    </source>
</reference>
<organism evidence="3">
    <name type="scientific">marine sediment metagenome</name>
    <dbReference type="NCBI Taxonomy" id="412755"/>
    <lineage>
        <taxon>unclassified sequences</taxon>
        <taxon>metagenomes</taxon>
        <taxon>ecological metagenomes</taxon>
    </lineage>
</organism>
<feature type="domain" description="BPL/LPL catalytic" evidence="2">
    <location>
        <begin position="1"/>
        <end position="164"/>
    </location>
</feature>
<dbReference type="EMBL" id="BART01001075">
    <property type="protein sequence ID" value="GAG61755.1"/>
    <property type="molecule type" value="Genomic_DNA"/>
</dbReference>
<keyword evidence="1" id="KW-0436">Ligase</keyword>
<evidence type="ECO:0000256" key="1">
    <source>
        <dbReference type="ARBA" id="ARBA00022598"/>
    </source>
</evidence>
<dbReference type="AlphaFoldDB" id="X0YYX1"/>
<proteinExistence type="predicted"/>
<dbReference type="InterPro" id="IPR004143">
    <property type="entry name" value="BPL_LPL_catalytic"/>
</dbReference>
<dbReference type="PANTHER" id="PTHR12835">
    <property type="entry name" value="BIOTIN PROTEIN LIGASE"/>
    <property type="match status" value="1"/>
</dbReference>
<dbReference type="InterPro" id="IPR003142">
    <property type="entry name" value="BPL_C"/>
</dbReference>
<dbReference type="NCBIfam" id="TIGR00121">
    <property type="entry name" value="birA_ligase"/>
    <property type="match status" value="1"/>
</dbReference>
<evidence type="ECO:0000259" key="2">
    <source>
        <dbReference type="PROSITE" id="PS51733"/>
    </source>
</evidence>
<dbReference type="Gene3D" id="2.30.30.100">
    <property type="match status" value="1"/>
</dbReference>
<dbReference type="GO" id="GO:0005737">
    <property type="term" value="C:cytoplasm"/>
    <property type="evidence" value="ECO:0007669"/>
    <property type="project" value="TreeGrafter"/>
</dbReference>
<dbReference type="PANTHER" id="PTHR12835:SF5">
    <property type="entry name" value="BIOTIN--PROTEIN LIGASE"/>
    <property type="match status" value="1"/>
</dbReference>
<comment type="caution">
    <text evidence="3">The sequence shown here is derived from an EMBL/GenBank/DDBJ whole genome shotgun (WGS) entry which is preliminary data.</text>
</comment>